<keyword evidence="4" id="KW-0560">Oxidoreductase</keyword>
<comment type="cofactor">
    <cofactor evidence="1 5">
        <name>Zn(2+)</name>
        <dbReference type="ChEBI" id="CHEBI:29105"/>
    </cofactor>
</comment>
<dbReference type="PANTHER" id="PTHR42813">
    <property type="entry name" value="ZINC-TYPE ALCOHOL DEHYDROGENASE-LIKE"/>
    <property type="match status" value="1"/>
</dbReference>
<protein>
    <submittedName>
        <fullName evidence="7">Glutathione-dependent formaldehyde dehydrogenase</fullName>
    </submittedName>
</protein>
<dbReference type="PROSITE" id="PS00059">
    <property type="entry name" value="ADH_ZINC"/>
    <property type="match status" value="1"/>
</dbReference>
<dbReference type="PANTHER" id="PTHR42813:SF2">
    <property type="entry name" value="DEHYDROGENASE, ZINC-CONTAINING, PUTATIVE (AFU_ORTHOLOGUE AFUA_2G02810)-RELATED"/>
    <property type="match status" value="1"/>
</dbReference>
<evidence type="ECO:0000259" key="6">
    <source>
        <dbReference type="SMART" id="SM00829"/>
    </source>
</evidence>
<dbReference type="Pfam" id="PF08240">
    <property type="entry name" value="ADH_N"/>
    <property type="match status" value="1"/>
</dbReference>
<dbReference type="Pfam" id="PF00107">
    <property type="entry name" value="ADH_zinc_N"/>
    <property type="match status" value="1"/>
</dbReference>
<evidence type="ECO:0000313" key="7">
    <source>
        <dbReference type="EMBL" id="QIK74605.1"/>
    </source>
</evidence>
<keyword evidence="2 5" id="KW-0479">Metal-binding</keyword>
<keyword evidence="3 5" id="KW-0862">Zinc</keyword>
<dbReference type="InterPro" id="IPR020843">
    <property type="entry name" value="ER"/>
</dbReference>
<dbReference type="SUPFAM" id="SSF51735">
    <property type="entry name" value="NAD(P)-binding Rossmann-fold domains"/>
    <property type="match status" value="1"/>
</dbReference>
<sequence length="393" mass="42363">MKAVTWQGRRDMQVVEVPDPEIQDPTDVVIDITSTGLCGSDLHLYDPLTPFMQSGDVVGHEPMGVVREVGSAVETLAVGDRVVVPFNISCGTCWMCSRGLFSQCETTQNRDQGTGASLFGYSKLYGAVPGGQAEALRVPFGDTLPIKIPHGPTDDRFLFLSDVLPTAWQAVEYADTDEDGTLLVLGAGPIGDMACRIAKHRGLRVIGVDSVPERLGRLSAYGAETIDMSQVDGIGDRVREMTDGRGADAVIDAVGMEAHGSPIAEAAQKALALLPKKVAEKVMLNAGSDRLAAVYTAIDAVRRGGTISISGVYGGATDPMPMFQLFDKQIQLRMGQANVRRWSDDILALLQEDEDVLGVETFATHHLPLEEAPEAYRSFRDKERGMVKVVFTP</sequence>
<dbReference type="InterPro" id="IPR011032">
    <property type="entry name" value="GroES-like_sf"/>
</dbReference>
<dbReference type="CDD" id="cd08283">
    <property type="entry name" value="FDH_like_1"/>
    <property type="match status" value="1"/>
</dbReference>
<dbReference type="KEGG" id="npi:G7071_03325"/>
<dbReference type="GO" id="GO:0008270">
    <property type="term" value="F:zinc ion binding"/>
    <property type="evidence" value="ECO:0007669"/>
    <property type="project" value="InterPro"/>
</dbReference>
<dbReference type="AlphaFoldDB" id="A0A6G7YCS6"/>
<dbReference type="RefSeq" id="WP_166314874.1">
    <property type="nucleotide sequence ID" value="NZ_CP049866.1"/>
</dbReference>
<dbReference type="Gene3D" id="3.90.180.10">
    <property type="entry name" value="Medium-chain alcohol dehydrogenases, catalytic domain"/>
    <property type="match status" value="1"/>
</dbReference>
<dbReference type="GO" id="GO:0016491">
    <property type="term" value="F:oxidoreductase activity"/>
    <property type="evidence" value="ECO:0007669"/>
    <property type="project" value="UniProtKB-KW"/>
</dbReference>
<feature type="domain" description="Enoyl reductase (ER)" evidence="6">
    <location>
        <begin position="8"/>
        <end position="391"/>
    </location>
</feature>
<accession>A0A6G7YCS6</accession>
<dbReference type="SUPFAM" id="SSF50129">
    <property type="entry name" value="GroES-like"/>
    <property type="match status" value="1"/>
</dbReference>
<dbReference type="InterPro" id="IPR002328">
    <property type="entry name" value="ADH_Zn_CS"/>
</dbReference>
<organism evidence="7 8">
    <name type="scientific">Nocardioides piscis</name>
    <dbReference type="NCBI Taxonomy" id="2714938"/>
    <lineage>
        <taxon>Bacteria</taxon>
        <taxon>Bacillati</taxon>
        <taxon>Actinomycetota</taxon>
        <taxon>Actinomycetes</taxon>
        <taxon>Propionibacteriales</taxon>
        <taxon>Nocardioidaceae</taxon>
        <taxon>Nocardioides</taxon>
    </lineage>
</organism>
<evidence type="ECO:0000256" key="3">
    <source>
        <dbReference type="ARBA" id="ARBA00022833"/>
    </source>
</evidence>
<evidence type="ECO:0000256" key="1">
    <source>
        <dbReference type="ARBA" id="ARBA00001947"/>
    </source>
</evidence>
<dbReference type="InterPro" id="IPR013149">
    <property type="entry name" value="ADH-like_C"/>
</dbReference>
<proteinExistence type="inferred from homology"/>
<dbReference type="InterPro" id="IPR036291">
    <property type="entry name" value="NAD(P)-bd_dom_sf"/>
</dbReference>
<gene>
    <name evidence="7" type="ORF">G7071_03325</name>
</gene>
<dbReference type="InterPro" id="IPR013154">
    <property type="entry name" value="ADH-like_N"/>
</dbReference>
<reference evidence="7 8" key="1">
    <citation type="submission" date="2020-03" db="EMBL/GenBank/DDBJ databases">
        <title>Nocardioides sp. nov., isolated from fish.</title>
        <authorList>
            <person name="Hyun D.-W."/>
            <person name="Bae J.-W."/>
        </authorList>
    </citation>
    <scope>NUCLEOTIDE SEQUENCE [LARGE SCALE GENOMIC DNA]</scope>
    <source>
        <strain evidence="7 8">HDW12A</strain>
    </source>
</reference>
<dbReference type="EMBL" id="CP049866">
    <property type="protein sequence ID" value="QIK74605.1"/>
    <property type="molecule type" value="Genomic_DNA"/>
</dbReference>
<keyword evidence="8" id="KW-1185">Reference proteome</keyword>
<evidence type="ECO:0000313" key="8">
    <source>
        <dbReference type="Proteomes" id="UP000502035"/>
    </source>
</evidence>
<name>A0A6G7YCS6_9ACTN</name>
<evidence type="ECO:0000256" key="2">
    <source>
        <dbReference type="ARBA" id="ARBA00022723"/>
    </source>
</evidence>
<dbReference type="Gene3D" id="3.40.50.720">
    <property type="entry name" value="NAD(P)-binding Rossmann-like Domain"/>
    <property type="match status" value="1"/>
</dbReference>
<comment type="similarity">
    <text evidence="5">Belongs to the zinc-containing alcohol dehydrogenase family.</text>
</comment>
<dbReference type="SMART" id="SM00829">
    <property type="entry name" value="PKS_ER"/>
    <property type="match status" value="1"/>
</dbReference>
<evidence type="ECO:0000256" key="4">
    <source>
        <dbReference type="ARBA" id="ARBA00023002"/>
    </source>
</evidence>
<evidence type="ECO:0000256" key="5">
    <source>
        <dbReference type="RuleBase" id="RU361277"/>
    </source>
</evidence>
<dbReference type="Proteomes" id="UP000502035">
    <property type="component" value="Chromosome"/>
</dbReference>